<sequence length="156" mass="17679">VTLDPRTAHPQLSLSEDLRSVRWEVTEQHLPDVPERFDTEYCVLGREDFREGRHCWEVEVMGKESWCFLGVARASIKRKGKVVMGPKEGIWALEYYKGELECLTSPPTPVSLSPVPTRIWVCVDCAQEQVTFISAHNGAEIFTFQEAAFSGESVHP</sequence>
<accession>A0A851P6K9</accession>
<comment type="caution">
    <text evidence="2">The sequence shown here is derived from an EMBL/GenBank/DDBJ whole genome shotgun (WGS) entry which is preliminary data.</text>
</comment>
<evidence type="ECO:0000313" key="3">
    <source>
        <dbReference type="Proteomes" id="UP000613066"/>
    </source>
</evidence>
<dbReference type="Pfam" id="PF00622">
    <property type="entry name" value="SPRY"/>
    <property type="match status" value="1"/>
</dbReference>
<evidence type="ECO:0000259" key="1">
    <source>
        <dbReference type="PROSITE" id="PS50188"/>
    </source>
</evidence>
<dbReference type="OrthoDB" id="9049620at2759"/>
<evidence type="ECO:0000313" key="2">
    <source>
        <dbReference type="EMBL" id="NXC49936.1"/>
    </source>
</evidence>
<dbReference type="FunFam" id="2.60.120.920:FF:000004">
    <property type="entry name" value="Butyrophilin subfamily 1 member A1"/>
    <property type="match status" value="1"/>
</dbReference>
<feature type="non-terminal residue" evidence="2">
    <location>
        <position position="156"/>
    </location>
</feature>
<dbReference type="PRINTS" id="PR01407">
    <property type="entry name" value="BUTYPHLNCDUF"/>
</dbReference>
<dbReference type="InterPro" id="IPR013320">
    <property type="entry name" value="ConA-like_dom_sf"/>
</dbReference>
<dbReference type="InterPro" id="IPR001870">
    <property type="entry name" value="B30.2/SPRY"/>
</dbReference>
<dbReference type="InterPro" id="IPR050143">
    <property type="entry name" value="TRIM/RBCC"/>
</dbReference>
<dbReference type="Gene3D" id="2.60.120.920">
    <property type="match status" value="1"/>
</dbReference>
<keyword evidence="3" id="KW-1185">Reference proteome</keyword>
<dbReference type="InterPro" id="IPR003879">
    <property type="entry name" value="Butyrophylin_SPRY"/>
</dbReference>
<protein>
    <submittedName>
        <fullName evidence="2">BT1A1 protein</fullName>
    </submittedName>
</protein>
<organism evidence="2 3">
    <name type="scientific">Penelope pileata</name>
    <dbReference type="NCBI Taxonomy" id="1118817"/>
    <lineage>
        <taxon>Eukaryota</taxon>
        <taxon>Metazoa</taxon>
        <taxon>Chordata</taxon>
        <taxon>Craniata</taxon>
        <taxon>Vertebrata</taxon>
        <taxon>Euteleostomi</taxon>
        <taxon>Archelosauria</taxon>
        <taxon>Archosauria</taxon>
        <taxon>Dinosauria</taxon>
        <taxon>Saurischia</taxon>
        <taxon>Theropoda</taxon>
        <taxon>Coelurosauria</taxon>
        <taxon>Aves</taxon>
        <taxon>Neognathae</taxon>
        <taxon>Galloanserae</taxon>
        <taxon>Galliformes</taxon>
        <taxon>Cracidae</taxon>
        <taxon>Penelope</taxon>
    </lineage>
</organism>
<dbReference type="Pfam" id="PF13765">
    <property type="entry name" value="PRY"/>
    <property type="match status" value="1"/>
</dbReference>
<proteinExistence type="predicted"/>
<dbReference type="PANTHER" id="PTHR24103">
    <property type="entry name" value="E3 UBIQUITIN-PROTEIN LIGASE TRIM"/>
    <property type="match status" value="1"/>
</dbReference>
<feature type="non-terminal residue" evidence="2">
    <location>
        <position position="1"/>
    </location>
</feature>
<dbReference type="PROSITE" id="PS50188">
    <property type="entry name" value="B302_SPRY"/>
    <property type="match status" value="1"/>
</dbReference>
<dbReference type="Proteomes" id="UP000613066">
    <property type="component" value="Unassembled WGS sequence"/>
</dbReference>
<dbReference type="SMART" id="SM00589">
    <property type="entry name" value="PRY"/>
    <property type="match status" value="1"/>
</dbReference>
<dbReference type="InterPro" id="IPR043136">
    <property type="entry name" value="B30.2/SPRY_sf"/>
</dbReference>
<feature type="domain" description="B30.2/SPRY" evidence="1">
    <location>
        <begin position="1"/>
        <end position="156"/>
    </location>
</feature>
<dbReference type="InterPro" id="IPR006574">
    <property type="entry name" value="PRY"/>
</dbReference>
<dbReference type="CDD" id="cd12888">
    <property type="entry name" value="SPRY_PRY_TRIM7_like"/>
    <property type="match status" value="1"/>
</dbReference>
<dbReference type="AlphaFoldDB" id="A0A851P6K9"/>
<dbReference type="SUPFAM" id="SSF49899">
    <property type="entry name" value="Concanavalin A-like lectins/glucanases"/>
    <property type="match status" value="1"/>
</dbReference>
<dbReference type="InterPro" id="IPR003877">
    <property type="entry name" value="SPRY_dom"/>
</dbReference>
<name>A0A851P6K9_9GALL</name>
<gene>
    <name evidence="2" type="primary">Btn1a1_2</name>
    <name evidence="2" type="ORF">PENPIL_R13415</name>
</gene>
<reference evidence="2" key="1">
    <citation type="submission" date="2019-09" db="EMBL/GenBank/DDBJ databases">
        <title>Bird 10,000 Genomes (B10K) Project - Family phase.</title>
        <authorList>
            <person name="Zhang G."/>
        </authorList>
    </citation>
    <scope>NUCLEOTIDE SEQUENCE</scope>
    <source>
        <strain evidence="2">B10K-DU-001-08</strain>
        <tissue evidence="2">Muscle</tissue>
    </source>
</reference>
<dbReference type="EMBL" id="WBMW01005718">
    <property type="protein sequence ID" value="NXC49936.1"/>
    <property type="molecule type" value="Genomic_DNA"/>
</dbReference>